<dbReference type="KEGG" id="nti:DNFV4_01188"/>
<name>A0AA86TAA4_9BACT</name>
<protein>
    <submittedName>
        <fullName evidence="3">Response regulator Rcp1</fullName>
    </submittedName>
</protein>
<dbReference type="InterPro" id="IPR001789">
    <property type="entry name" value="Sig_transdc_resp-reg_receiver"/>
</dbReference>
<feature type="modified residue" description="4-aspartylphosphate" evidence="1">
    <location>
        <position position="69"/>
    </location>
</feature>
<proteinExistence type="predicted"/>
<evidence type="ECO:0000313" key="4">
    <source>
        <dbReference type="Proteomes" id="UP001179121"/>
    </source>
</evidence>
<dbReference type="EMBL" id="OX365700">
    <property type="protein sequence ID" value="CAI4030758.1"/>
    <property type="molecule type" value="Genomic_DNA"/>
</dbReference>
<keyword evidence="1" id="KW-0597">Phosphoprotein</keyword>
<gene>
    <name evidence="3" type="ORF">DNFV4_01188</name>
</gene>
<sequence>MVVPEQVTPIEILLVEDNPGDVRLTMEALKEAKVINNLTVLKDGAEALAFLHRQGQYAKAPRPHLILLDLNLPKKDGREVLADIKADPTLRRIPVVVLTTSQDEQDVYKSYNLHANCFITKPVDLEQFVKVVRSIEDFWLGIVVLPVNGRG</sequence>
<keyword evidence="4" id="KW-1185">Reference proteome</keyword>
<dbReference type="SUPFAM" id="SSF52172">
    <property type="entry name" value="CheY-like"/>
    <property type="match status" value="1"/>
</dbReference>
<dbReference type="PANTHER" id="PTHR44520">
    <property type="entry name" value="RESPONSE REGULATOR RCP1-RELATED"/>
    <property type="match status" value="1"/>
</dbReference>
<evidence type="ECO:0000313" key="3">
    <source>
        <dbReference type="EMBL" id="CAI4030758.1"/>
    </source>
</evidence>
<dbReference type="CDD" id="cd17557">
    <property type="entry name" value="REC_Rcp-like"/>
    <property type="match status" value="1"/>
</dbReference>
<dbReference type="PROSITE" id="PS50110">
    <property type="entry name" value="RESPONSE_REGULATORY"/>
    <property type="match status" value="1"/>
</dbReference>
<dbReference type="RefSeq" id="WP_289267728.1">
    <property type="nucleotide sequence ID" value="NZ_OX365700.1"/>
</dbReference>
<accession>A0AA86TAA4</accession>
<evidence type="ECO:0000256" key="1">
    <source>
        <dbReference type="PROSITE-ProRule" id="PRU00169"/>
    </source>
</evidence>
<dbReference type="AlphaFoldDB" id="A0AA86TAA4"/>
<dbReference type="InterPro" id="IPR052893">
    <property type="entry name" value="TCS_response_regulator"/>
</dbReference>
<dbReference type="PANTHER" id="PTHR44520:SF2">
    <property type="entry name" value="RESPONSE REGULATOR RCP1"/>
    <property type="match status" value="1"/>
</dbReference>
<feature type="domain" description="Response regulatory" evidence="2">
    <location>
        <begin position="11"/>
        <end position="136"/>
    </location>
</feature>
<organism evidence="3 4">
    <name type="scientific">Nitrospira tepida</name>
    <dbReference type="NCBI Taxonomy" id="2973512"/>
    <lineage>
        <taxon>Bacteria</taxon>
        <taxon>Pseudomonadati</taxon>
        <taxon>Nitrospirota</taxon>
        <taxon>Nitrospiria</taxon>
        <taxon>Nitrospirales</taxon>
        <taxon>Nitrospiraceae</taxon>
        <taxon>Nitrospira</taxon>
    </lineage>
</organism>
<dbReference type="InterPro" id="IPR011006">
    <property type="entry name" value="CheY-like_superfamily"/>
</dbReference>
<dbReference type="SMART" id="SM00448">
    <property type="entry name" value="REC"/>
    <property type="match status" value="1"/>
</dbReference>
<dbReference type="Pfam" id="PF00072">
    <property type="entry name" value="Response_reg"/>
    <property type="match status" value="1"/>
</dbReference>
<dbReference type="GO" id="GO:0000160">
    <property type="term" value="P:phosphorelay signal transduction system"/>
    <property type="evidence" value="ECO:0007669"/>
    <property type="project" value="InterPro"/>
</dbReference>
<evidence type="ECO:0000259" key="2">
    <source>
        <dbReference type="PROSITE" id="PS50110"/>
    </source>
</evidence>
<dbReference type="Gene3D" id="3.40.50.2300">
    <property type="match status" value="1"/>
</dbReference>
<dbReference type="Proteomes" id="UP001179121">
    <property type="component" value="Chromosome"/>
</dbReference>
<reference evidence="3" key="1">
    <citation type="submission" date="2022-10" db="EMBL/GenBank/DDBJ databases">
        <authorList>
            <person name="Koch H."/>
        </authorList>
    </citation>
    <scope>NUCLEOTIDE SEQUENCE</scope>
    <source>
        <strain evidence="3">DNF</strain>
    </source>
</reference>